<reference evidence="1" key="1">
    <citation type="submission" date="2018-05" db="EMBL/GenBank/DDBJ databases">
        <authorList>
            <person name="Lanie J.A."/>
            <person name="Ng W.-L."/>
            <person name="Kazmierczak K.M."/>
            <person name="Andrzejewski T.M."/>
            <person name="Davidsen T.M."/>
            <person name="Wayne K.J."/>
            <person name="Tettelin H."/>
            <person name="Glass J.I."/>
            <person name="Rusch D."/>
            <person name="Podicherti R."/>
            <person name="Tsui H.-C.T."/>
            <person name="Winkler M.E."/>
        </authorList>
    </citation>
    <scope>NUCLEOTIDE SEQUENCE</scope>
</reference>
<sequence length="254" mass="29310">MEYYFFARDEYGNQSTWPSEGEDLPESLPIFESLLSDGSDKDISIDSDKDISIDLLNPIPDEISEDASIIILTLYNPEGAIDLDNIRLMIDDEDVSEFIYKSIDMVTFVPIEPLTSGKHEIEFQLVDDEGVYLKKKYKFTLSEIDLSFAEKFNWREKLNFKGNISYNSDYDEFFGKDRPKNRPGDSHKLNTSLKFSFGRTKVKTSALFNTHFMDKDALASLDRRQPIDRLKFGVTSPLLDIRYGDFTTEYSELT</sequence>
<evidence type="ECO:0000313" key="1">
    <source>
        <dbReference type="EMBL" id="SVD43889.1"/>
    </source>
</evidence>
<protein>
    <submittedName>
        <fullName evidence="1">Uncharacterized protein</fullName>
    </submittedName>
</protein>
<name>A0A382VBM9_9ZZZZ</name>
<accession>A0A382VBM9</accession>
<dbReference type="EMBL" id="UINC01150702">
    <property type="protein sequence ID" value="SVD43889.1"/>
    <property type="molecule type" value="Genomic_DNA"/>
</dbReference>
<gene>
    <name evidence="1" type="ORF">METZ01_LOCUS396743</name>
</gene>
<proteinExistence type="predicted"/>
<feature type="non-terminal residue" evidence="1">
    <location>
        <position position="254"/>
    </location>
</feature>
<dbReference type="AlphaFoldDB" id="A0A382VBM9"/>
<organism evidence="1">
    <name type="scientific">marine metagenome</name>
    <dbReference type="NCBI Taxonomy" id="408172"/>
    <lineage>
        <taxon>unclassified sequences</taxon>
        <taxon>metagenomes</taxon>
        <taxon>ecological metagenomes</taxon>
    </lineage>
</organism>